<dbReference type="RefSeq" id="XP_008813342.2">
    <property type="nucleotide sequence ID" value="XM_008815120.4"/>
</dbReference>
<dbReference type="Pfam" id="PF00646">
    <property type="entry name" value="F-box"/>
    <property type="match status" value="1"/>
</dbReference>
<dbReference type="InterPro" id="IPR013187">
    <property type="entry name" value="F-box-assoc_dom_typ3"/>
</dbReference>
<dbReference type="InterPro" id="IPR036047">
    <property type="entry name" value="F-box-like_dom_sf"/>
</dbReference>
<dbReference type="SMART" id="SM00256">
    <property type="entry name" value="FBOX"/>
    <property type="match status" value="1"/>
</dbReference>
<organism evidence="2 3">
    <name type="scientific">Phoenix dactylifera</name>
    <name type="common">Date palm</name>
    <dbReference type="NCBI Taxonomy" id="42345"/>
    <lineage>
        <taxon>Eukaryota</taxon>
        <taxon>Viridiplantae</taxon>
        <taxon>Streptophyta</taxon>
        <taxon>Embryophyta</taxon>
        <taxon>Tracheophyta</taxon>
        <taxon>Spermatophyta</taxon>
        <taxon>Magnoliopsida</taxon>
        <taxon>Liliopsida</taxon>
        <taxon>Arecaceae</taxon>
        <taxon>Coryphoideae</taxon>
        <taxon>Phoeniceae</taxon>
        <taxon>Phoenix</taxon>
    </lineage>
</organism>
<evidence type="ECO:0000313" key="3">
    <source>
        <dbReference type="RefSeq" id="XP_008813342.2"/>
    </source>
</evidence>
<accession>A0A8B7D5J3</accession>
<evidence type="ECO:0000259" key="1">
    <source>
        <dbReference type="SMART" id="SM00256"/>
    </source>
</evidence>
<dbReference type="Pfam" id="PF08268">
    <property type="entry name" value="FBA_3"/>
    <property type="match status" value="1"/>
</dbReference>
<dbReference type="AlphaFoldDB" id="A0A8B7D5J3"/>
<sequence length="369" mass="42605">MVHTTTKPLPTKLVDDLVVEILSRVPARSWMRFQCVSKAWLAFTSNVYYRKKLPATVSGLFYTVGTWNIDTSWSTDVKYLSLSADQTVDMTLSFLPRLQNLDILDSCNGLLLCKSWNARSEGYYYYVCNPAMQKWITLPKPDGSLDTFFLAFDPQVSHHFHVLHFDDDVKRTGIKLEIFSSKTGEWVRGQAHWEDSIGYMLSWPGVFFDGIVHMLSIEDYVLGFDNKGNICSKIKLPESDSSGNKWLGHSGGYLNFACKWENKIEFWILKDYFNNEWVLKHSMDVDTIPHKARSKTVELEFYLQDSDYFDIVAFHPDLGVVFLQVGDELLAYHLNSARTEELVSLRREWIAKFYTYSPCFLDVFGDDGI</sequence>
<reference evidence="3" key="1">
    <citation type="submission" date="2025-08" db="UniProtKB">
        <authorList>
            <consortium name="RefSeq"/>
        </authorList>
    </citation>
    <scope>IDENTIFICATION</scope>
    <source>
        <tissue evidence="3">Young leaves</tissue>
    </source>
</reference>
<dbReference type="OrthoDB" id="581708at2759"/>
<dbReference type="SUPFAM" id="SSF81383">
    <property type="entry name" value="F-box domain"/>
    <property type="match status" value="1"/>
</dbReference>
<name>A0A8B7D5J3_PHODC</name>
<dbReference type="Proteomes" id="UP000228380">
    <property type="component" value="Unplaced"/>
</dbReference>
<dbReference type="NCBIfam" id="TIGR01640">
    <property type="entry name" value="F_box_assoc_1"/>
    <property type="match status" value="1"/>
</dbReference>
<dbReference type="GeneID" id="103724004"/>
<dbReference type="InterPro" id="IPR017451">
    <property type="entry name" value="F-box-assoc_interact_dom"/>
</dbReference>
<feature type="domain" description="F-box" evidence="1">
    <location>
        <begin position="13"/>
        <end position="53"/>
    </location>
</feature>
<proteinExistence type="predicted"/>
<protein>
    <submittedName>
        <fullName evidence="3">F-box protein At5g07610-like</fullName>
    </submittedName>
</protein>
<dbReference type="InterPro" id="IPR055290">
    <property type="entry name" value="At3g26010-like"/>
</dbReference>
<dbReference type="PANTHER" id="PTHR35546:SF130">
    <property type="entry name" value="EXPRESSED PROTEIN"/>
    <property type="match status" value="1"/>
</dbReference>
<dbReference type="PANTHER" id="PTHR35546">
    <property type="entry name" value="F-BOX PROTEIN INTERACTION DOMAIN PROTEIN-RELATED"/>
    <property type="match status" value="1"/>
</dbReference>
<keyword evidence="2" id="KW-1185">Reference proteome</keyword>
<evidence type="ECO:0000313" key="2">
    <source>
        <dbReference type="Proteomes" id="UP000228380"/>
    </source>
</evidence>
<dbReference type="KEGG" id="pda:103724004"/>
<gene>
    <name evidence="3" type="primary">LOC103724004</name>
</gene>
<dbReference type="InterPro" id="IPR001810">
    <property type="entry name" value="F-box_dom"/>
</dbReference>